<accession>A0ABR1UMA6</accession>
<proteinExistence type="predicted"/>
<keyword evidence="2" id="KW-1185">Reference proteome</keyword>
<sequence length="129" mass="14420">MEAKITTSDLSTLGHHIYAQSNRQFPSDRKQKKPAKRRISVSHLPRLGSLKSTETLDHESLDPKRRKLAKKLATGAWKGAKVSAKLLVIAPYLPMVLFLVLCDWLQQELDGIPVKEDVGSISDWSTSTL</sequence>
<gene>
    <name evidence="1" type="ORF">PG996_009976</name>
</gene>
<dbReference type="EMBL" id="JAQQWM010000006">
    <property type="protein sequence ID" value="KAK8060046.1"/>
    <property type="molecule type" value="Genomic_DNA"/>
</dbReference>
<reference evidence="1 2" key="1">
    <citation type="submission" date="2023-01" db="EMBL/GenBank/DDBJ databases">
        <title>Analysis of 21 Apiospora genomes using comparative genomics revels a genus with tremendous synthesis potential of carbohydrate active enzymes and secondary metabolites.</title>
        <authorList>
            <person name="Sorensen T."/>
        </authorList>
    </citation>
    <scope>NUCLEOTIDE SEQUENCE [LARGE SCALE GENOMIC DNA]</scope>
    <source>
        <strain evidence="1 2">CBS 83171</strain>
    </source>
</reference>
<evidence type="ECO:0000313" key="2">
    <source>
        <dbReference type="Proteomes" id="UP001446871"/>
    </source>
</evidence>
<name>A0ABR1UMA6_9PEZI</name>
<comment type="caution">
    <text evidence="1">The sequence shown here is derived from an EMBL/GenBank/DDBJ whole genome shotgun (WGS) entry which is preliminary data.</text>
</comment>
<evidence type="ECO:0000313" key="1">
    <source>
        <dbReference type="EMBL" id="KAK8060046.1"/>
    </source>
</evidence>
<organism evidence="1 2">
    <name type="scientific">Apiospora saccharicola</name>
    <dbReference type="NCBI Taxonomy" id="335842"/>
    <lineage>
        <taxon>Eukaryota</taxon>
        <taxon>Fungi</taxon>
        <taxon>Dikarya</taxon>
        <taxon>Ascomycota</taxon>
        <taxon>Pezizomycotina</taxon>
        <taxon>Sordariomycetes</taxon>
        <taxon>Xylariomycetidae</taxon>
        <taxon>Amphisphaeriales</taxon>
        <taxon>Apiosporaceae</taxon>
        <taxon>Apiospora</taxon>
    </lineage>
</organism>
<dbReference type="Proteomes" id="UP001446871">
    <property type="component" value="Unassembled WGS sequence"/>
</dbReference>
<protein>
    <submittedName>
        <fullName evidence="1">Uncharacterized protein</fullName>
    </submittedName>
</protein>